<evidence type="ECO:0000256" key="3">
    <source>
        <dbReference type="ARBA" id="ARBA00022989"/>
    </source>
</evidence>
<dbReference type="InterPro" id="IPR032808">
    <property type="entry name" value="DoxX"/>
</dbReference>
<dbReference type="Proteomes" id="UP000612282">
    <property type="component" value="Unassembled WGS sequence"/>
</dbReference>
<keyword evidence="3 5" id="KW-1133">Transmembrane helix</keyword>
<dbReference type="Pfam" id="PF13564">
    <property type="entry name" value="DoxX_2"/>
    <property type="match status" value="1"/>
</dbReference>
<sequence>MDVTYTIVTVVAAFFTGSAAAFYLLGHEYPKKQADMKGIPRRYVPVLGLLLAAGSAALLTGFAVRPVGAAASIGLVLYFTGALIAHLRVGSRDLVGWAIFAVTVLAALAVNLATL</sequence>
<reference evidence="6 7" key="1">
    <citation type="submission" date="2021-01" db="EMBL/GenBank/DDBJ databases">
        <title>Whole genome shotgun sequence of Actinoplanes couchii NBRC 106145.</title>
        <authorList>
            <person name="Komaki H."/>
            <person name="Tamura T."/>
        </authorList>
    </citation>
    <scope>NUCLEOTIDE SEQUENCE [LARGE SCALE GENOMIC DNA]</scope>
    <source>
        <strain evidence="6 7">NBRC 106145</strain>
    </source>
</reference>
<feature type="transmembrane region" description="Helical" evidence="5">
    <location>
        <begin position="46"/>
        <end position="64"/>
    </location>
</feature>
<keyword evidence="7" id="KW-1185">Reference proteome</keyword>
<feature type="transmembrane region" description="Helical" evidence="5">
    <location>
        <begin position="94"/>
        <end position="113"/>
    </location>
</feature>
<comment type="subcellular location">
    <subcellularLocation>
        <location evidence="1">Membrane</location>
        <topology evidence="1">Multi-pass membrane protein</topology>
    </subcellularLocation>
</comment>
<accession>A0ABQ3XPR8</accession>
<evidence type="ECO:0000256" key="4">
    <source>
        <dbReference type="ARBA" id="ARBA00023136"/>
    </source>
</evidence>
<name>A0ABQ3XPR8_9ACTN</name>
<proteinExistence type="predicted"/>
<organism evidence="6 7">
    <name type="scientific">Actinoplanes couchii</name>
    <dbReference type="NCBI Taxonomy" id="403638"/>
    <lineage>
        <taxon>Bacteria</taxon>
        <taxon>Bacillati</taxon>
        <taxon>Actinomycetota</taxon>
        <taxon>Actinomycetes</taxon>
        <taxon>Micromonosporales</taxon>
        <taxon>Micromonosporaceae</taxon>
        <taxon>Actinoplanes</taxon>
    </lineage>
</organism>
<evidence type="ECO:0008006" key="8">
    <source>
        <dbReference type="Google" id="ProtNLM"/>
    </source>
</evidence>
<evidence type="ECO:0000256" key="1">
    <source>
        <dbReference type="ARBA" id="ARBA00004141"/>
    </source>
</evidence>
<evidence type="ECO:0000256" key="5">
    <source>
        <dbReference type="SAM" id="Phobius"/>
    </source>
</evidence>
<evidence type="ECO:0000313" key="7">
    <source>
        <dbReference type="Proteomes" id="UP000612282"/>
    </source>
</evidence>
<evidence type="ECO:0000256" key="2">
    <source>
        <dbReference type="ARBA" id="ARBA00022692"/>
    </source>
</evidence>
<protein>
    <recommendedName>
        <fullName evidence="8">DoxX family protein</fullName>
    </recommendedName>
</protein>
<keyword evidence="2 5" id="KW-0812">Transmembrane</keyword>
<dbReference type="RefSeq" id="WP_203807599.1">
    <property type="nucleotide sequence ID" value="NZ_BAAAQE010000112.1"/>
</dbReference>
<keyword evidence="4 5" id="KW-0472">Membrane</keyword>
<dbReference type="EMBL" id="BOMG01000109">
    <property type="protein sequence ID" value="GID60507.1"/>
    <property type="molecule type" value="Genomic_DNA"/>
</dbReference>
<feature type="transmembrane region" description="Helical" evidence="5">
    <location>
        <begin position="6"/>
        <end position="25"/>
    </location>
</feature>
<gene>
    <name evidence="6" type="ORF">Aco03nite_089110</name>
</gene>
<evidence type="ECO:0000313" key="6">
    <source>
        <dbReference type="EMBL" id="GID60507.1"/>
    </source>
</evidence>
<comment type="caution">
    <text evidence="6">The sequence shown here is derived from an EMBL/GenBank/DDBJ whole genome shotgun (WGS) entry which is preliminary data.</text>
</comment>
<feature type="transmembrane region" description="Helical" evidence="5">
    <location>
        <begin position="70"/>
        <end position="87"/>
    </location>
</feature>